<evidence type="ECO:0000313" key="2">
    <source>
        <dbReference type="EMBL" id="SMX42508.1"/>
    </source>
</evidence>
<evidence type="ECO:0000313" key="3">
    <source>
        <dbReference type="Proteomes" id="UP000202922"/>
    </source>
</evidence>
<dbReference type="CDD" id="cd02238">
    <property type="entry name" value="cupin_KdgF"/>
    <property type="match status" value="1"/>
</dbReference>
<dbReference type="InterPro" id="IPR013096">
    <property type="entry name" value="Cupin_2"/>
</dbReference>
<dbReference type="PANTHER" id="PTHR40112">
    <property type="entry name" value="H2HPP ISOMERASE"/>
    <property type="match status" value="1"/>
</dbReference>
<protein>
    <submittedName>
        <fullName evidence="2">Cupin domain protein</fullName>
    </submittedName>
</protein>
<reference evidence="3" key="1">
    <citation type="submission" date="2017-05" db="EMBL/GenBank/DDBJ databases">
        <authorList>
            <person name="Rodrigo-Torres L."/>
            <person name="Arahal R. D."/>
            <person name="Lucena T."/>
        </authorList>
    </citation>
    <scope>NUCLEOTIDE SEQUENCE [LARGE SCALE GENOMIC DNA]</scope>
    <source>
        <strain evidence="3">CECT 8621</strain>
    </source>
</reference>
<feature type="domain" description="Cupin type-2" evidence="1">
    <location>
        <begin position="30"/>
        <end position="87"/>
    </location>
</feature>
<evidence type="ECO:0000259" key="1">
    <source>
        <dbReference type="Pfam" id="PF07883"/>
    </source>
</evidence>
<dbReference type="OrthoDB" id="9811153at2"/>
<dbReference type="RefSeq" id="WP_093967198.1">
    <property type="nucleotide sequence ID" value="NZ_FXYE01000002.1"/>
</dbReference>
<accession>A0A238KIK9</accession>
<dbReference type="Pfam" id="PF07883">
    <property type="entry name" value="Cupin_2"/>
    <property type="match status" value="1"/>
</dbReference>
<dbReference type="InterPro" id="IPR014710">
    <property type="entry name" value="RmlC-like_jellyroll"/>
</dbReference>
<organism evidence="2 3">
    <name type="scientific">Actibacterium lipolyticum</name>
    <dbReference type="NCBI Taxonomy" id="1524263"/>
    <lineage>
        <taxon>Bacteria</taxon>
        <taxon>Pseudomonadati</taxon>
        <taxon>Pseudomonadota</taxon>
        <taxon>Alphaproteobacteria</taxon>
        <taxon>Rhodobacterales</taxon>
        <taxon>Roseobacteraceae</taxon>
        <taxon>Actibacterium</taxon>
    </lineage>
</organism>
<keyword evidence="3" id="KW-1185">Reference proteome</keyword>
<dbReference type="SUPFAM" id="SSF51182">
    <property type="entry name" value="RmlC-like cupins"/>
    <property type="match status" value="1"/>
</dbReference>
<dbReference type="Proteomes" id="UP000202922">
    <property type="component" value="Unassembled WGS sequence"/>
</dbReference>
<dbReference type="InterPro" id="IPR025499">
    <property type="entry name" value="KdgF"/>
</dbReference>
<gene>
    <name evidence="2" type="ORF">COL8621_01992</name>
</gene>
<dbReference type="Gene3D" id="2.60.120.10">
    <property type="entry name" value="Jelly Rolls"/>
    <property type="match status" value="1"/>
</dbReference>
<proteinExistence type="predicted"/>
<dbReference type="InterPro" id="IPR052535">
    <property type="entry name" value="Bacilysin_H2HPP_isomerase"/>
</dbReference>
<sequence>MSSPFPIIAADPGVTRQVLADSPELMVVAFVFDAGGEGKLHNHPHVQSTYVEKGRFVFTVDGVETEVGPGDSFVIPSQAMHGCRCLEAGTLIDTFTPRRDDFL</sequence>
<dbReference type="InterPro" id="IPR011051">
    <property type="entry name" value="RmlC_Cupin_sf"/>
</dbReference>
<dbReference type="PIRSF" id="PIRSF029883">
    <property type="entry name" value="KdgF"/>
    <property type="match status" value="1"/>
</dbReference>
<dbReference type="PANTHER" id="PTHR40112:SF1">
    <property type="entry name" value="H2HPP ISOMERASE"/>
    <property type="match status" value="1"/>
</dbReference>
<dbReference type="EMBL" id="FXYE01000002">
    <property type="protein sequence ID" value="SMX42508.1"/>
    <property type="molecule type" value="Genomic_DNA"/>
</dbReference>
<name>A0A238KIK9_9RHOB</name>
<dbReference type="AlphaFoldDB" id="A0A238KIK9"/>